<dbReference type="GO" id="GO:0004252">
    <property type="term" value="F:serine-type endopeptidase activity"/>
    <property type="evidence" value="ECO:0007669"/>
    <property type="project" value="InterPro"/>
</dbReference>
<dbReference type="Pfam" id="PF10502">
    <property type="entry name" value="Peptidase_S26"/>
    <property type="match status" value="1"/>
</dbReference>
<protein>
    <submittedName>
        <fullName evidence="2">S26 family signal peptidase</fullName>
    </submittedName>
</protein>
<dbReference type="OrthoDB" id="5360818at2"/>
<dbReference type="InterPro" id="IPR019533">
    <property type="entry name" value="Peptidase_S26"/>
</dbReference>
<dbReference type="SUPFAM" id="SSF51306">
    <property type="entry name" value="LexA/Signal peptidase"/>
    <property type="match status" value="1"/>
</dbReference>
<reference evidence="3" key="1">
    <citation type="submission" date="2017-11" db="EMBL/GenBank/DDBJ databases">
        <title>The complete genome sequence of Sphingopyxis pomeranensis sp. nov. strain WS5A3p.</title>
        <authorList>
            <person name="Kaminski M.A."/>
        </authorList>
    </citation>
    <scope>NUCLEOTIDE SEQUENCE [LARGE SCALE GENOMIC DNA]</scope>
    <source>
        <strain evidence="3">WS5A3p</strain>
    </source>
</reference>
<sequence>MPRGTAMRDALRHLAHAWRAARQPACRHPRWTAMCAALTAAIGTTILLPPHPRLIWNASASAPIGLWSVAPNAPLRRGDMVAARLAEPWRALAARRHYLPANVPLIKRIAAMPGDEICADEGVVRVNGVVVATARTHDGAGRAMPLWQGCTVLGGASVLLLMDDPASFDGRYFGATTRGDIIGRALPLWLR</sequence>
<gene>
    <name evidence="2" type="ORF">CVO77_17110</name>
</gene>
<proteinExistence type="predicted"/>
<evidence type="ECO:0000313" key="2">
    <source>
        <dbReference type="EMBL" id="PQM26722.1"/>
    </source>
</evidence>
<feature type="domain" description="Peptidase S26" evidence="1">
    <location>
        <begin position="33"/>
        <end position="189"/>
    </location>
</feature>
<name>A0A2S8B2U6_9SPHN</name>
<comment type="caution">
    <text evidence="2">The sequence shown here is derived from an EMBL/GenBank/DDBJ whole genome shotgun (WGS) entry which is preliminary data.</text>
</comment>
<accession>A0A2S8B2U6</accession>
<dbReference type="InterPro" id="IPR036286">
    <property type="entry name" value="LexA/Signal_pep-like_sf"/>
</dbReference>
<dbReference type="Gene3D" id="2.10.109.10">
    <property type="entry name" value="Umud Fragment, subunit A"/>
    <property type="match status" value="1"/>
</dbReference>
<organism evidence="2 3">
    <name type="scientific">Sphingopyxis lindanitolerans</name>
    <dbReference type="NCBI Taxonomy" id="2054227"/>
    <lineage>
        <taxon>Bacteria</taxon>
        <taxon>Pseudomonadati</taxon>
        <taxon>Pseudomonadota</taxon>
        <taxon>Alphaproteobacteria</taxon>
        <taxon>Sphingomonadales</taxon>
        <taxon>Sphingomonadaceae</taxon>
        <taxon>Sphingopyxis</taxon>
    </lineage>
</organism>
<evidence type="ECO:0000313" key="3">
    <source>
        <dbReference type="Proteomes" id="UP000238954"/>
    </source>
</evidence>
<keyword evidence="3" id="KW-1185">Reference proteome</keyword>
<dbReference type="EMBL" id="PHFW01000003">
    <property type="protein sequence ID" value="PQM26722.1"/>
    <property type="molecule type" value="Genomic_DNA"/>
</dbReference>
<dbReference type="Proteomes" id="UP000238954">
    <property type="component" value="Chromosome"/>
</dbReference>
<evidence type="ECO:0000259" key="1">
    <source>
        <dbReference type="Pfam" id="PF10502"/>
    </source>
</evidence>
<dbReference type="AlphaFoldDB" id="A0A2S8B2U6"/>
<dbReference type="GO" id="GO:0006465">
    <property type="term" value="P:signal peptide processing"/>
    <property type="evidence" value="ECO:0007669"/>
    <property type="project" value="InterPro"/>
</dbReference>